<comment type="caution">
    <text evidence="2">The sequence shown here is derived from an EMBL/GenBank/DDBJ whole genome shotgun (WGS) entry which is preliminary data.</text>
</comment>
<name>S8A351_DACHA</name>
<proteinExistence type="predicted"/>
<feature type="signal peptide" evidence="1">
    <location>
        <begin position="1"/>
        <end position="18"/>
    </location>
</feature>
<gene>
    <name evidence="2" type="ORF">H072_11014</name>
</gene>
<keyword evidence="3" id="KW-1185">Reference proteome</keyword>
<evidence type="ECO:0000313" key="3">
    <source>
        <dbReference type="Proteomes" id="UP000015100"/>
    </source>
</evidence>
<protein>
    <submittedName>
        <fullName evidence="2">Uncharacterized protein</fullName>
    </submittedName>
</protein>
<evidence type="ECO:0000313" key="2">
    <source>
        <dbReference type="EMBL" id="EPS35581.1"/>
    </source>
</evidence>
<keyword evidence="1" id="KW-0732">Signal</keyword>
<reference evidence="2 3" key="1">
    <citation type="journal article" date="2013" name="PLoS Genet.">
        <title>Genomic mechanisms accounting for the adaptation to parasitism in nematode-trapping fungi.</title>
        <authorList>
            <person name="Meerupati T."/>
            <person name="Andersson K.M."/>
            <person name="Friman E."/>
            <person name="Kumar D."/>
            <person name="Tunlid A."/>
            <person name="Ahren D."/>
        </authorList>
    </citation>
    <scope>NUCLEOTIDE SEQUENCE [LARGE SCALE GENOMIC DNA]</scope>
    <source>
        <strain evidence="2 3">CBS 200.50</strain>
    </source>
</reference>
<feature type="chain" id="PRO_5004547686" evidence="1">
    <location>
        <begin position="19"/>
        <end position="108"/>
    </location>
</feature>
<evidence type="ECO:0000256" key="1">
    <source>
        <dbReference type="SAM" id="SignalP"/>
    </source>
</evidence>
<organism evidence="2 3">
    <name type="scientific">Dactylellina haptotyla (strain CBS 200.50)</name>
    <name type="common">Nematode-trapping fungus</name>
    <name type="synonym">Monacrosporium haptotylum</name>
    <dbReference type="NCBI Taxonomy" id="1284197"/>
    <lineage>
        <taxon>Eukaryota</taxon>
        <taxon>Fungi</taxon>
        <taxon>Dikarya</taxon>
        <taxon>Ascomycota</taxon>
        <taxon>Pezizomycotina</taxon>
        <taxon>Orbiliomycetes</taxon>
        <taxon>Orbiliales</taxon>
        <taxon>Orbiliaceae</taxon>
        <taxon>Dactylellina</taxon>
    </lineage>
</organism>
<dbReference type="Proteomes" id="UP000015100">
    <property type="component" value="Unassembled WGS sequence"/>
</dbReference>
<dbReference type="EMBL" id="AQGS01001108">
    <property type="protein sequence ID" value="EPS35581.1"/>
    <property type="molecule type" value="Genomic_DNA"/>
</dbReference>
<reference evidence="3" key="2">
    <citation type="submission" date="2013-04" db="EMBL/GenBank/DDBJ databases">
        <title>Genomic mechanisms accounting for the adaptation to parasitism in nematode-trapping fungi.</title>
        <authorList>
            <person name="Ahren D.G."/>
        </authorList>
    </citation>
    <scope>NUCLEOTIDE SEQUENCE [LARGE SCALE GENOMIC DNA]</scope>
    <source>
        <strain evidence="3">CBS 200.50</strain>
    </source>
</reference>
<dbReference type="AlphaFoldDB" id="S8A351"/>
<accession>S8A351</accession>
<dbReference type="HOGENOM" id="CLU_2196851_0_0_1"/>
<sequence>MKISFLAIFAFGITLASAVPPNRDPSQKPVGQPANASLINNTNAQKAIELKNEIVKGLPSHGGDADRTRFFASLPVTVFGKLLLLSDAEMKKAFASLMRKEIPANLKG</sequence>